<keyword evidence="1" id="KW-0929">Antimicrobial</keyword>
<dbReference type="GO" id="GO:0003796">
    <property type="term" value="F:lysozyme activity"/>
    <property type="evidence" value="ECO:0007669"/>
    <property type="project" value="InterPro"/>
</dbReference>
<name>A0A3D8J2V2_9HELI</name>
<evidence type="ECO:0000256" key="3">
    <source>
        <dbReference type="SAM" id="MobiDB-lite"/>
    </source>
</evidence>
<dbReference type="GO" id="GO:0042742">
    <property type="term" value="P:defense response to bacterium"/>
    <property type="evidence" value="ECO:0007669"/>
    <property type="project" value="UniProtKB-KW"/>
</dbReference>
<evidence type="ECO:0000313" key="4">
    <source>
        <dbReference type="EMBL" id="RDU71091.1"/>
    </source>
</evidence>
<dbReference type="AlphaFoldDB" id="A0A3D8J2V2"/>
<dbReference type="Proteomes" id="UP000256695">
    <property type="component" value="Unassembled WGS sequence"/>
</dbReference>
<feature type="region of interest" description="Disordered" evidence="3">
    <location>
        <begin position="52"/>
        <end position="74"/>
    </location>
</feature>
<dbReference type="Gene3D" id="1.10.530.40">
    <property type="match status" value="1"/>
</dbReference>
<dbReference type="OrthoDB" id="5329660at2"/>
<dbReference type="InterPro" id="IPR023347">
    <property type="entry name" value="Lysozyme_dom_sf"/>
</dbReference>
<accession>A0A3D8J2V2</accession>
<dbReference type="EMBL" id="NXLX01000032">
    <property type="protein sequence ID" value="RDU71091.1"/>
    <property type="molecule type" value="Genomic_DNA"/>
</dbReference>
<protein>
    <submittedName>
        <fullName evidence="4">Uncharacterized protein</fullName>
    </submittedName>
</protein>
<organism evidence="4 5">
    <name type="scientific">Helicobacter anseris</name>
    <dbReference type="NCBI Taxonomy" id="375926"/>
    <lineage>
        <taxon>Bacteria</taxon>
        <taxon>Pseudomonadati</taxon>
        <taxon>Campylobacterota</taxon>
        <taxon>Epsilonproteobacteria</taxon>
        <taxon>Campylobacterales</taxon>
        <taxon>Helicobacteraceae</taxon>
        <taxon>Helicobacter</taxon>
    </lineage>
</organism>
<keyword evidence="2" id="KW-0081">Bacteriolytic enzyme</keyword>
<evidence type="ECO:0000256" key="2">
    <source>
        <dbReference type="ARBA" id="ARBA00022638"/>
    </source>
</evidence>
<dbReference type="SUPFAM" id="SSF53955">
    <property type="entry name" value="Lysozyme-like"/>
    <property type="match status" value="1"/>
</dbReference>
<dbReference type="InterPro" id="IPR023346">
    <property type="entry name" value="Lysozyme-like_dom_sf"/>
</dbReference>
<comment type="caution">
    <text evidence="4">The sequence shown here is derived from an EMBL/GenBank/DDBJ whole genome shotgun (WGS) entry which is preliminary data.</text>
</comment>
<keyword evidence="5" id="KW-1185">Reference proteome</keyword>
<dbReference type="GO" id="GO:0031640">
    <property type="term" value="P:killing of cells of another organism"/>
    <property type="evidence" value="ECO:0007669"/>
    <property type="project" value="UniProtKB-KW"/>
</dbReference>
<evidence type="ECO:0000256" key="1">
    <source>
        <dbReference type="ARBA" id="ARBA00022529"/>
    </source>
</evidence>
<reference evidence="4 5" key="1">
    <citation type="submission" date="2018-04" db="EMBL/GenBank/DDBJ databases">
        <title>Novel Campyloabacter and Helicobacter Species and Strains.</title>
        <authorList>
            <person name="Mannion A.J."/>
            <person name="Shen Z."/>
            <person name="Fox J.G."/>
        </authorList>
    </citation>
    <scope>NUCLEOTIDE SEQUENCE [LARGE SCALE GENOMIC DNA]</scope>
    <source>
        <strain evidence="4 5">MIT 04-9362</strain>
    </source>
</reference>
<evidence type="ECO:0000313" key="5">
    <source>
        <dbReference type="Proteomes" id="UP000256695"/>
    </source>
</evidence>
<sequence>MNWNVKKIEEKNTPKFLSFEVIKRVIDNKEDKETKKENEFSYQARMFIKDFEGFSKTKDKPKNHQEEPQEKQKRENTAYAYYDSEGIPTIGYGFNLTDFSVFEILKDYLHPKPNNWGKELGQIQALKFEKKEIKVGEKKKNIYVLNKISNNEKWEKITQEFHKNHQKKDNQESLCFDKAELGKNIETFDSILQSLFPYTLSRDLSEKSIATLLYKKIKTITNANEATREGIVKTFLGSSEGVALLSLYYNNPTIIGRGLREAYEENNRFKMWFEIRYNSNKGKDIGIAKRRFAESNVFGLFKNTKRGEGYKNTAKWGFADKENTNTAGLKETIRFFISLHSKFEKEGKKSYFEYVKYYESEKSFGGTTIPKKLADEDERNKPNLKHHFRPHTEVFSPFVKTFNEAMKEAIGQTNQEANNSNNQQQELKFTLENILVITKDNCTSIIETINEKSAKGELAIILEKGYDLGFLKYQNQKIEKNNPLHIILSFDNHIDCSGFINSNNMTFYILKDDKIIKLCGSKNPLKSQEISFQDTTLKGLMQINKDEGIIYCFKEQANGKFSPNLSIYCKDTFELIATIYNLRSEGENNA</sequence>
<gene>
    <name evidence="4" type="ORF">CQA57_07960</name>
</gene>
<proteinExistence type="predicted"/>
<dbReference type="RefSeq" id="WP_115579707.1">
    <property type="nucleotide sequence ID" value="NZ_NXLX01000032.1"/>
</dbReference>